<feature type="domain" description="MYND-type" evidence="6">
    <location>
        <begin position="16"/>
        <end position="58"/>
    </location>
</feature>
<evidence type="ECO:0000256" key="2">
    <source>
        <dbReference type="ARBA" id="ARBA00022771"/>
    </source>
</evidence>
<comment type="caution">
    <text evidence="7">The sequence shown here is derived from an EMBL/GenBank/DDBJ whole genome shotgun (WGS) entry which is preliminary data.</text>
</comment>
<dbReference type="Gene3D" id="6.10.140.2220">
    <property type="match status" value="1"/>
</dbReference>
<keyword evidence="2 4" id="KW-0863">Zinc-finger</keyword>
<evidence type="ECO:0000313" key="8">
    <source>
        <dbReference type="Proteomes" id="UP001164286"/>
    </source>
</evidence>
<feature type="compositionally biased region" description="Low complexity" evidence="5">
    <location>
        <begin position="168"/>
        <end position="206"/>
    </location>
</feature>
<dbReference type="InterPro" id="IPR002893">
    <property type="entry name" value="Znf_MYND"/>
</dbReference>
<dbReference type="RefSeq" id="XP_052949039.1">
    <property type="nucleotide sequence ID" value="XM_053090655.1"/>
</dbReference>
<keyword evidence="8" id="KW-1185">Reference proteome</keyword>
<reference evidence="7" key="1">
    <citation type="journal article" date="2022" name="G3 (Bethesda)">
        <title>High quality genome of the basidiomycete yeast Dioszegia hungarica PDD-24b-2 isolated from cloud water.</title>
        <authorList>
            <person name="Jarrige D."/>
            <person name="Haridas S."/>
            <person name="Bleykasten-Grosshans C."/>
            <person name="Joly M."/>
            <person name="Nadalig T."/>
            <person name="Sancelme M."/>
            <person name="Vuilleumier S."/>
            <person name="Grigoriev I.V."/>
            <person name="Amato P."/>
            <person name="Bringel F."/>
        </authorList>
    </citation>
    <scope>NUCLEOTIDE SEQUENCE</scope>
    <source>
        <strain evidence="7">PDD-24b-2</strain>
    </source>
</reference>
<dbReference type="PROSITE" id="PS50865">
    <property type="entry name" value="ZF_MYND_2"/>
    <property type="match status" value="1"/>
</dbReference>
<evidence type="ECO:0000256" key="1">
    <source>
        <dbReference type="ARBA" id="ARBA00022723"/>
    </source>
</evidence>
<feature type="region of interest" description="Disordered" evidence="5">
    <location>
        <begin position="160"/>
        <end position="211"/>
    </location>
</feature>
<dbReference type="AlphaFoldDB" id="A0AA38HFN0"/>
<evidence type="ECO:0000256" key="3">
    <source>
        <dbReference type="ARBA" id="ARBA00022833"/>
    </source>
</evidence>
<evidence type="ECO:0000259" key="6">
    <source>
        <dbReference type="PROSITE" id="PS50865"/>
    </source>
</evidence>
<evidence type="ECO:0000256" key="4">
    <source>
        <dbReference type="PROSITE-ProRule" id="PRU00134"/>
    </source>
</evidence>
<proteinExistence type="predicted"/>
<keyword evidence="3" id="KW-0862">Zinc</keyword>
<gene>
    <name evidence="7" type="ORF">MKK02DRAFT_39559</name>
</gene>
<accession>A0AA38HFN0</accession>
<feature type="region of interest" description="Disordered" evidence="5">
    <location>
        <begin position="101"/>
        <end position="139"/>
    </location>
</feature>
<dbReference type="GeneID" id="77729860"/>
<evidence type="ECO:0000256" key="5">
    <source>
        <dbReference type="SAM" id="MobiDB-lite"/>
    </source>
</evidence>
<dbReference type="Pfam" id="PF01753">
    <property type="entry name" value="zf-MYND"/>
    <property type="match status" value="1"/>
</dbReference>
<keyword evidence="1" id="KW-0479">Metal-binding</keyword>
<dbReference type="SUPFAM" id="SSF144232">
    <property type="entry name" value="HIT/MYND zinc finger-like"/>
    <property type="match status" value="1"/>
</dbReference>
<name>A0AA38HFN0_9TREE</name>
<feature type="compositionally biased region" description="Low complexity" evidence="5">
    <location>
        <begin position="403"/>
        <end position="421"/>
    </location>
</feature>
<dbReference type="Proteomes" id="UP001164286">
    <property type="component" value="Unassembled WGS sequence"/>
</dbReference>
<dbReference type="PROSITE" id="PS01360">
    <property type="entry name" value="ZF_MYND_1"/>
    <property type="match status" value="1"/>
</dbReference>
<organism evidence="7 8">
    <name type="scientific">Dioszegia hungarica</name>
    <dbReference type="NCBI Taxonomy" id="4972"/>
    <lineage>
        <taxon>Eukaryota</taxon>
        <taxon>Fungi</taxon>
        <taxon>Dikarya</taxon>
        <taxon>Basidiomycota</taxon>
        <taxon>Agaricomycotina</taxon>
        <taxon>Tremellomycetes</taxon>
        <taxon>Tremellales</taxon>
        <taxon>Bulleribasidiaceae</taxon>
        <taxon>Dioszegia</taxon>
    </lineage>
</organism>
<protein>
    <recommendedName>
        <fullName evidence="6">MYND-type domain-containing protein</fullName>
    </recommendedName>
</protein>
<feature type="region of interest" description="Disordered" evidence="5">
    <location>
        <begin position="398"/>
        <end position="446"/>
    </location>
</feature>
<dbReference type="GO" id="GO:0008270">
    <property type="term" value="F:zinc ion binding"/>
    <property type="evidence" value="ECO:0007669"/>
    <property type="project" value="UniProtKB-KW"/>
</dbReference>
<sequence length="482" mass="50839">MPAQKSRVEITPLSTCAACETPQKYLRDPLKRCGKCKTTLYCSRMCQASDWQGHKARCGAIASPTHIIGGLGSSLTIVHPAPAATGSKHMAISARIVPGHETTQASTHKVPSASSKARITAPGRTPGSRPPPSHIEYDKGGSALVGEVLAEMGITDPAKRAHAHAAAKPHFSQPLASSSPLSSSSAAPKPHTSSAKPSSSPNCSPPTRYDMGDSAALDNLLAGMGITDPSEIAAMRAASMPTLSVPPRTPKKDIPLPTPENAYLSALPLCEAIEQLIDAFKLRCEDESLSNARSADTYGGGYRMPLFRAYLDAAEERGTLPGWWNWENRETTEGLVCDKEAGVYLWDTVSEQELREKWEDQAVPTKLRKLAEEIYGMEVKRNGGSETGRKTATAKHLATSATPLSSARGAAPPAATKASAPPAAPVTTYRPSHRPPPPAAHNDGGSALLDELLALMGVTDPEEVAAARAATVPHLSARPGRA</sequence>
<dbReference type="EMBL" id="JAKWFO010000001">
    <property type="protein sequence ID" value="KAI9639262.1"/>
    <property type="molecule type" value="Genomic_DNA"/>
</dbReference>
<evidence type="ECO:0000313" key="7">
    <source>
        <dbReference type="EMBL" id="KAI9639262.1"/>
    </source>
</evidence>
<feature type="compositionally biased region" description="Polar residues" evidence="5">
    <location>
        <begin position="101"/>
        <end position="117"/>
    </location>
</feature>